<evidence type="ECO:0000313" key="2">
    <source>
        <dbReference type="EMBL" id="QSE97050.1"/>
    </source>
</evidence>
<feature type="signal peptide" evidence="1">
    <location>
        <begin position="1"/>
        <end position="19"/>
    </location>
</feature>
<evidence type="ECO:0000256" key="1">
    <source>
        <dbReference type="SAM" id="SignalP"/>
    </source>
</evidence>
<protein>
    <submittedName>
        <fullName evidence="2">Histidine phosphatase family protein</fullName>
    </submittedName>
</protein>
<dbReference type="Proteomes" id="UP000662783">
    <property type="component" value="Chromosome"/>
</dbReference>
<dbReference type="AlphaFoldDB" id="A0A974WFJ1"/>
<dbReference type="InterPro" id="IPR013078">
    <property type="entry name" value="His_Pase_superF_clade-1"/>
</dbReference>
<sequence>MKKIVFIFIALALAINGMAQDSLTTVILVRHAEKGFSEDGDPSLTEEGVERAKALCNLLESQSVDGIFTTPFKRTRETVAPLAEAKRIEIQEYNPFAVDEILELISGMYGRTIVFSGHSNTVPIMVNKLIGEEKFKMIDEDEYDNLFIISLMTVGDGKVLHLKYGESSKK</sequence>
<dbReference type="RefSeq" id="WP_205721563.1">
    <property type="nucleotide sequence ID" value="NZ_CP070608.1"/>
</dbReference>
<dbReference type="Pfam" id="PF00300">
    <property type="entry name" value="His_Phos_1"/>
    <property type="match status" value="1"/>
</dbReference>
<name>A0A974WFJ1_9BACT</name>
<accession>A0A974WFJ1</accession>
<proteinExistence type="predicted"/>
<evidence type="ECO:0000313" key="3">
    <source>
        <dbReference type="Proteomes" id="UP000662783"/>
    </source>
</evidence>
<dbReference type="SMART" id="SM00855">
    <property type="entry name" value="PGAM"/>
    <property type="match status" value="1"/>
</dbReference>
<organism evidence="2 3">
    <name type="scientific">Fulvivirga lutea</name>
    <dbReference type="NCBI Taxonomy" id="2810512"/>
    <lineage>
        <taxon>Bacteria</taxon>
        <taxon>Pseudomonadati</taxon>
        <taxon>Bacteroidota</taxon>
        <taxon>Cytophagia</taxon>
        <taxon>Cytophagales</taxon>
        <taxon>Fulvivirgaceae</taxon>
        <taxon>Fulvivirga</taxon>
    </lineage>
</organism>
<dbReference type="InterPro" id="IPR029033">
    <property type="entry name" value="His_PPase_superfam"/>
</dbReference>
<keyword evidence="1" id="KW-0732">Signal</keyword>
<dbReference type="Gene3D" id="3.40.50.1240">
    <property type="entry name" value="Phosphoglycerate mutase-like"/>
    <property type="match status" value="1"/>
</dbReference>
<dbReference type="KEGG" id="fuv:JR347_15860"/>
<dbReference type="SUPFAM" id="SSF53254">
    <property type="entry name" value="Phosphoglycerate mutase-like"/>
    <property type="match status" value="1"/>
</dbReference>
<dbReference type="EMBL" id="CP070608">
    <property type="protein sequence ID" value="QSE97050.1"/>
    <property type="molecule type" value="Genomic_DNA"/>
</dbReference>
<feature type="chain" id="PRO_5036963659" evidence="1">
    <location>
        <begin position="20"/>
        <end position="170"/>
    </location>
</feature>
<gene>
    <name evidence="2" type="ORF">JR347_15860</name>
</gene>
<keyword evidence="3" id="KW-1185">Reference proteome</keyword>
<reference evidence="2" key="1">
    <citation type="submission" date="2021-02" db="EMBL/GenBank/DDBJ databases">
        <title>Fulvivirga sp. S481 isolated from sea water.</title>
        <authorList>
            <person name="Bae S.S."/>
            <person name="Baek K."/>
        </authorList>
    </citation>
    <scope>NUCLEOTIDE SEQUENCE</scope>
    <source>
        <strain evidence="2">S481</strain>
    </source>
</reference>
<dbReference type="CDD" id="cd07067">
    <property type="entry name" value="HP_PGM_like"/>
    <property type="match status" value="1"/>
</dbReference>